<dbReference type="AlphaFoldDB" id="A0A8J6AYP1"/>
<dbReference type="PROSITE" id="PS50157">
    <property type="entry name" value="ZINC_FINGER_C2H2_2"/>
    <property type="match status" value="5"/>
</dbReference>
<dbReference type="InterPro" id="IPR027370">
    <property type="entry name" value="Znf-RING_euk"/>
</dbReference>
<evidence type="ECO:0000256" key="7">
    <source>
        <dbReference type="ARBA" id="ARBA00023015"/>
    </source>
</evidence>
<dbReference type="FunFam" id="3.30.160.60:FF:000060">
    <property type="entry name" value="zinc finger protein 436"/>
    <property type="match status" value="1"/>
</dbReference>
<keyword evidence="4" id="KW-0677">Repeat</keyword>
<dbReference type="Gene3D" id="3.30.40.10">
    <property type="entry name" value="Zinc/RING finger domain, C3HC4 (zinc finger)"/>
    <property type="match status" value="1"/>
</dbReference>
<evidence type="ECO:0000256" key="2">
    <source>
        <dbReference type="ARBA" id="ARBA00006991"/>
    </source>
</evidence>
<dbReference type="InterPro" id="IPR001909">
    <property type="entry name" value="KRAB"/>
</dbReference>
<dbReference type="FunFam" id="3.30.160.60:FF:000620">
    <property type="entry name" value="Zinc finger protein 263"/>
    <property type="match status" value="1"/>
</dbReference>
<protein>
    <submittedName>
        <fullName evidence="16">Zinc finger protein 169</fullName>
    </submittedName>
</protein>
<gene>
    <name evidence="16" type="ORF">J0S82_009802</name>
</gene>
<evidence type="ECO:0000256" key="3">
    <source>
        <dbReference type="ARBA" id="ARBA00022723"/>
    </source>
</evidence>
<name>A0A8J6AYP1_GALPY</name>
<dbReference type="SUPFAM" id="SSF57845">
    <property type="entry name" value="B-box zinc-binding domain"/>
    <property type="match status" value="1"/>
</dbReference>
<feature type="domain" description="C2H2-type" evidence="14">
    <location>
        <begin position="853"/>
        <end position="880"/>
    </location>
</feature>
<dbReference type="SMART" id="SM00355">
    <property type="entry name" value="ZnF_C2H2"/>
    <property type="match status" value="6"/>
</dbReference>
<dbReference type="PANTHER" id="PTHR24384">
    <property type="entry name" value="FINGER PUTATIVE TRANSCRIPTION FACTOR FAMILY-RELATED"/>
    <property type="match status" value="1"/>
</dbReference>
<dbReference type="Pfam" id="PF13445">
    <property type="entry name" value="zf-RING_UBOX"/>
    <property type="match status" value="1"/>
</dbReference>
<dbReference type="InterPro" id="IPR036051">
    <property type="entry name" value="KRAB_dom_sf"/>
</dbReference>
<feature type="region of interest" description="Disordered" evidence="12">
    <location>
        <begin position="401"/>
        <end position="427"/>
    </location>
</feature>
<evidence type="ECO:0000256" key="9">
    <source>
        <dbReference type="ARBA" id="ARBA00023163"/>
    </source>
</evidence>
<evidence type="ECO:0000259" key="14">
    <source>
        <dbReference type="PROSITE" id="PS50157"/>
    </source>
</evidence>
<feature type="domain" description="KRAB" evidence="15">
    <location>
        <begin position="667"/>
        <end position="738"/>
    </location>
</feature>
<keyword evidence="6" id="KW-0862">Zinc</keyword>
<feature type="region of interest" description="Disordered" evidence="12">
    <location>
        <begin position="773"/>
        <end position="799"/>
    </location>
</feature>
<dbReference type="OrthoDB" id="654211at2759"/>
<dbReference type="InterPro" id="IPR001841">
    <property type="entry name" value="Znf_RING"/>
</dbReference>
<dbReference type="SUPFAM" id="SSF109640">
    <property type="entry name" value="KRAB domain (Kruppel-associated box)"/>
    <property type="match status" value="1"/>
</dbReference>
<dbReference type="GO" id="GO:0008270">
    <property type="term" value="F:zinc ion binding"/>
    <property type="evidence" value="ECO:0007669"/>
    <property type="project" value="UniProtKB-KW"/>
</dbReference>
<comment type="similarity">
    <text evidence="2">Belongs to the krueppel C2H2-type zinc-finger protein family.</text>
</comment>
<dbReference type="Pfam" id="PF01352">
    <property type="entry name" value="KRAB"/>
    <property type="match status" value="1"/>
</dbReference>
<dbReference type="InterPro" id="IPR013087">
    <property type="entry name" value="Znf_C2H2_type"/>
</dbReference>
<organism evidence="16 17">
    <name type="scientific">Galemys pyrenaicus</name>
    <name type="common">Iberian desman</name>
    <name type="synonym">Pyrenean desman</name>
    <dbReference type="NCBI Taxonomy" id="202257"/>
    <lineage>
        <taxon>Eukaryota</taxon>
        <taxon>Metazoa</taxon>
        <taxon>Chordata</taxon>
        <taxon>Craniata</taxon>
        <taxon>Vertebrata</taxon>
        <taxon>Euteleostomi</taxon>
        <taxon>Mammalia</taxon>
        <taxon>Eutheria</taxon>
        <taxon>Laurasiatheria</taxon>
        <taxon>Eulipotyphla</taxon>
        <taxon>Talpidae</taxon>
        <taxon>Galemys</taxon>
    </lineage>
</organism>
<dbReference type="SUPFAM" id="SSF57850">
    <property type="entry name" value="RING/U-box"/>
    <property type="match status" value="1"/>
</dbReference>
<comment type="caution">
    <text evidence="16">The sequence shown here is derived from an EMBL/GenBank/DDBJ whole genome shotgun (WGS) entry which is preliminary data.</text>
</comment>
<keyword evidence="3" id="KW-0479">Metal-binding</keyword>
<dbReference type="PROSITE" id="PS50805">
    <property type="entry name" value="KRAB"/>
    <property type="match status" value="1"/>
</dbReference>
<feature type="domain" description="C2H2-type" evidence="14">
    <location>
        <begin position="825"/>
        <end position="852"/>
    </location>
</feature>
<dbReference type="GO" id="GO:0005634">
    <property type="term" value="C:nucleus"/>
    <property type="evidence" value="ECO:0007669"/>
    <property type="project" value="UniProtKB-SubCell"/>
</dbReference>
<feature type="domain" description="RING-type" evidence="13">
    <location>
        <begin position="10"/>
        <end position="57"/>
    </location>
</feature>
<keyword evidence="17" id="KW-1185">Reference proteome</keyword>
<dbReference type="EMBL" id="JAGFMF010011396">
    <property type="protein sequence ID" value="KAG8524035.1"/>
    <property type="molecule type" value="Genomic_DNA"/>
</dbReference>
<dbReference type="GO" id="GO:0000978">
    <property type="term" value="F:RNA polymerase II cis-regulatory region sequence-specific DNA binding"/>
    <property type="evidence" value="ECO:0007669"/>
    <property type="project" value="TreeGrafter"/>
</dbReference>
<dbReference type="InterPro" id="IPR050752">
    <property type="entry name" value="C2H2-ZF_domain"/>
</dbReference>
<dbReference type="PROSITE" id="PS50089">
    <property type="entry name" value="ZF_RING_2"/>
    <property type="match status" value="1"/>
</dbReference>
<evidence type="ECO:0000256" key="6">
    <source>
        <dbReference type="ARBA" id="ARBA00022833"/>
    </source>
</evidence>
<evidence type="ECO:0000256" key="4">
    <source>
        <dbReference type="ARBA" id="ARBA00022737"/>
    </source>
</evidence>
<evidence type="ECO:0000256" key="11">
    <source>
        <dbReference type="PROSITE-ProRule" id="PRU00042"/>
    </source>
</evidence>
<evidence type="ECO:0000313" key="16">
    <source>
        <dbReference type="EMBL" id="KAG8524035.1"/>
    </source>
</evidence>
<evidence type="ECO:0000256" key="12">
    <source>
        <dbReference type="SAM" id="MobiDB-lite"/>
    </source>
</evidence>
<keyword evidence="5 11" id="KW-0863">Zinc-finger</keyword>
<dbReference type="Proteomes" id="UP000700334">
    <property type="component" value="Unassembled WGS sequence"/>
</dbReference>
<dbReference type="GO" id="GO:0000981">
    <property type="term" value="F:DNA-binding transcription factor activity, RNA polymerase II-specific"/>
    <property type="evidence" value="ECO:0007669"/>
    <property type="project" value="TreeGrafter"/>
</dbReference>
<dbReference type="PROSITE" id="PS00028">
    <property type="entry name" value="ZINC_FINGER_C2H2_1"/>
    <property type="match status" value="4"/>
</dbReference>
<evidence type="ECO:0000256" key="10">
    <source>
        <dbReference type="ARBA" id="ARBA00023242"/>
    </source>
</evidence>
<dbReference type="Gene3D" id="6.10.140.140">
    <property type="match status" value="1"/>
</dbReference>
<dbReference type="Gene3D" id="3.30.160.60">
    <property type="entry name" value="Classic Zinc Finger"/>
    <property type="match status" value="7"/>
</dbReference>
<reference evidence="16" key="1">
    <citation type="journal article" date="2021" name="Evol. Appl.">
        <title>The genome of the Pyrenean desman and the effects of bottlenecks and inbreeding on the genomic landscape of an endangered species.</title>
        <authorList>
            <person name="Escoda L."/>
            <person name="Castresana J."/>
        </authorList>
    </citation>
    <scope>NUCLEOTIDE SEQUENCE</scope>
    <source>
        <strain evidence="16">IBE-C5619</strain>
    </source>
</reference>
<feature type="domain" description="C2H2-type" evidence="14">
    <location>
        <begin position="964"/>
        <end position="991"/>
    </location>
</feature>
<keyword evidence="9" id="KW-0804">Transcription</keyword>
<dbReference type="InterPro" id="IPR036236">
    <property type="entry name" value="Znf_C2H2_sf"/>
</dbReference>
<dbReference type="FunFam" id="3.30.160.60:FF:000003">
    <property type="entry name" value="Zinc finger protein 3 homolog"/>
    <property type="match status" value="1"/>
</dbReference>
<dbReference type="SMART" id="SM00184">
    <property type="entry name" value="RING"/>
    <property type="match status" value="1"/>
</dbReference>
<evidence type="ECO:0000256" key="5">
    <source>
        <dbReference type="ARBA" id="ARBA00022771"/>
    </source>
</evidence>
<accession>A0A8J6AYP1</accession>
<evidence type="ECO:0000256" key="8">
    <source>
        <dbReference type="ARBA" id="ARBA00023125"/>
    </source>
</evidence>
<dbReference type="PROSITE" id="PS00518">
    <property type="entry name" value="ZF_RING_1"/>
    <property type="match status" value="1"/>
</dbReference>
<dbReference type="InterPro" id="IPR017907">
    <property type="entry name" value="Znf_RING_CS"/>
</dbReference>
<feature type="compositionally biased region" description="Low complexity" evidence="12">
    <location>
        <begin position="334"/>
        <end position="344"/>
    </location>
</feature>
<keyword evidence="7" id="KW-0805">Transcription regulation</keyword>
<evidence type="ECO:0000256" key="1">
    <source>
        <dbReference type="ARBA" id="ARBA00004123"/>
    </source>
</evidence>
<feature type="compositionally biased region" description="Low complexity" evidence="12">
    <location>
        <begin position="411"/>
        <end position="421"/>
    </location>
</feature>
<dbReference type="PROSITE" id="PS51257">
    <property type="entry name" value="PROKAR_LIPOPROTEIN"/>
    <property type="match status" value="1"/>
</dbReference>
<proteinExistence type="inferred from homology"/>
<feature type="region of interest" description="Disordered" evidence="12">
    <location>
        <begin position="275"/>
        <end position="371"/>
    </location>
</feature>
<evidence type="ECO:0000259" key="13">
    <source>
        <dbReference type="PROSITE" id="PS50089"/>
    </source>
</evidence>
<keyword evidence="8" id="KW-0238">DNA-binding</keyword>
<dbReference type="FunFam" id="3.30.160.60:FF:000100">
    <property type="entry name" value="Zinc finger 45-like"/>
    <property type="match status" value="1"/>
</dbReference>
<dbReference type="CDD" id="cd07765">
    <property type="entry name" value="KRAB_A-box"/>
    <property type="match status" value="1"/>
</dbReference>
<keyword evidence="10" id="KW-0539">Nucleus</keyword>
<comment type="subcellular location">
    <subcellularLocation>
        <location evidence="1">Nucleus</location>
    </subcellularLocation>
</comment>
<dbReference type="SMART" id="SM00349">
    <property type="entry name" value="KRAB"/>
    <property type="match status" value="1"/>
</dbReference>
<sequence length="1153" mass="126728">MEGLSKVLSCPVCMELFTPPVLLLSCSHNFCKQCLDLVLVCQNCTHADGQFCCPVCRKMCLSDEEPICGMCKLFGDHKSHQVAKISDAYEERKLSFAADIQLVLQKSKRAAQAVQGTERRIRDLSSSAADIRAMMNAIEESLLSSIRGHVATLKQQLERELSTKLEQLQLVAQELEAPRQLYQQMKALLQHHTSSVQFLHEHKKLKAEMEKLMRGSQSPQVPAKDSISARHYFQKLIKGIDITAFMTPETHQVLVPTTRLQEAWQMDKLKKNPLRVGGHKATCGASRSRAEGGKTPPPLSRLSYGRRDPAKGRGARLSGGSANGLVHCSRARPRLGLPAPALPSLRPPRRRPPAPPSGSRARLSCGGGRRQARGWVVPMEGRGGGRRAAAFPASLRPPAAAVAGGQRGRWRPGAASGPAAEGGRGHRRCERGLGAAWRAGPNLLRFPPAPRGPAGEGSFFTFFTPPLPPLQSNLGGGSPTLRAAPIGRHRLPLWRDWLGVLPAPLTAALWPGVPGRPARRMPSLGGGERAEVGARGTGLCAATWVPASGRLSASCAPARRRPVWAPRPLHSDKHGMKTKTNSFTSLAIAWQVNPSACAFKKAQWEMRNRHQSRSYKLTPGPSPRALWTGQVFPSRFVGIIAAKCPSTVTVAPGPCQGSLGLRSIALTAFRDVAVAYTQKEWKLLSPVQRTLYRDVMLENYSHLVSLGIAFSKPKLIIQLEQGDEPWRDETECVLDLCPGSHFLLEAASCSNEKAEDGKRGHDTLFRRLQQSGTSKPFFSHSQAQPTGWKASDGGTDHDPAQRISLEESDSLLSGVHISESEARHHVCPGCDRGFCQSSDLIKHQRTHTGEKPYICKECRQGFGRKSSLSIHQRKHCGEKPYMCRECGRHFRYTCSLTNHKRIHSGERPFLCLECGRSFLQKIALILHNRTHMEEKPFVCPDCGRERLLPEGIAPPTPDLTFRPFLCLECGHGFRQQSLLLSHQVTYSGEKPYVCPDCGHGFRQKVTLDTRGHTQGRDLTCVLSSLLTRHQRTRSGEEEADVYGVRHTQERGCVCVVNVDVALGLSQPSSDTSGPTQERNHMYVGSVVVASARSLTSIDLGGPSLAINFCHKSCSPDFSFPFPQVSRCQRSLGNVLLPSNAMRKKYCFLSVIIR</sequence>
<evidence type="ECO:0000259" key="15">
    <source>
        <dbReference type="PROSITE" id="PS50805"/>
    </source>
</evidence>
<dbReference type="SUPFAM" id="SSF57667">
    <property type="entry name" value="beta-beta-alpha zinc fingers"/>
    <property type="match status" value="3"/>
</dbReference>
<dbReference type="FunFam" id="3.30.160.60:FF:000710">
    <property type="entry name" value="Zinc finger protein 768"/>
    <property type="match status" value="1"/>
</dbReference>
<feature type="domain" description="C2H2-type" evidence="14">
    <location>
        <begin position="909"/>
        <end position="936"/>
    </location>
</feature>
<dbReference type="InterPro" id="IPR013083">
    <property type="entry name" value="Znf_RING/FYVE/PHD"/>
</dbReference>
<evidence type="ECO:0000313" key="17">
    <source>
        <dbReference type="Proteomes" id="UP000700334"/>
    </source>
</evidence>
<dbReference type="PANTHER" id="PTHR24384:SF218">
    <property type="entry name" value="ZINC FINGER PROTEIN 502"/>
    <property type="match status" value="1"/>
</dbReference>
<dbReference type="Pfam" id="PF00096">
    <property type="entry name" value="zf-C2H2"/>
    <property type="match status" value="2"/>
</dbReference>
<feature type="compositionally biased region" description="Polar residues" evidence="12">
    <location>
        <begin position="773"/>
        <end position="785"/>
    </location>
</feature>
<feature type="domain" description="C2H2-type" evidence="14">
    <location>
        <begin position="881"/>
        <end position="908"/>
    </location>
</feature>